<dbReference type="AlphaFoldDB" id="A0A8W8NG15"/>
<evidence type="ECO:0000313" key="2">
    <source>
        <dbReference type="EnsemblMetazoa" id="G5659.1:cds"/>
    </source>
</evidence>
<keyword evidence="1" id="KW-1133">Transmembrane helix</keyword>
<evidence type="ECO:0000256" key="1">
    <source>
        <dbReference type="SAM" id="Phobius"/>
    </source>
</evidence>
<feature type="transmembrane region" description="Helical" evidence="1">
    <location>
        <begin position="14"/>
        <end position="35"/>
    </location>
</feature>
<feature type="transmembrane region" description="Helical" evidence="1">
    <location>
        <begin position="161"/>
        <end position="186"/>
    </location>
</feature>
<feature type="transmembrane region" description="Helical" evidence="1">
    <location>
        <begin position="192"/>
        <end position="213"/>
    </location>
</feature>
<accession>A0A8W8NG15</accession>
<evidence type="ECO:0000313" key="3">
    <source>
        <dbReference type="Proteomes" id="UP000005408"/>
    </source>
</evidence>
<reference evidence="2" key="1">
    <citation type="submission" date="2022-08" db="UniProtKB">
        <authorList>
            <consortium name="EnsemblMetazoa"/>
        </authorList>
    </citation>
    <scope>IDENTIFICATION</scope>
    <source>
        <strain evidence="2">05x7-T-G4-1.051#20</strain>
    </source>
</reference>
<dbReference type="EnsemblMetazoa" id="G5659.1">
    <property type="protein sequence ID" value="G5659.1:cds"/>
    <property type="gene ID" value="G5659"/>
</dbReference>
<keyword evidence="1" id="KW-0812">Transmembrane</keyword>
<keyword evidence="1" id="KW-0472">Membrane</keyword>
<name>A0A8W8NG15_MAGGI</name>
<organism evidence="2 3">
    <name type="scientific">Magallana gigas</name>
    <name type="common">Pacific oyster</name>
    <name type="synonym">Crassostrea gigas</name>
    <dbReference type="NCBI Taxonomy" id="29159"/>
    <lineage>
        <taxon>Eukaryota</taxon>
        <taxon>Metazoa</taxon>
        <taxon>Spiralia</taxon>
        <taxon>Lophotrochozoa</taxon>
        <taxon>Mollusca</taxon>
        <taxon>Bivalvia</taxon>
        <taxon>Autobranchia</taxon>
        <taxon>Pteriomorphia</taxon>
        <taxon>Ostreida</taxon>
        <taxon>Ostreoidea</taxon>
        <taxon>Ostreidae</taxon>
        <taxon>Magallana</taxon>
    </lineage>
</organism>
<proteinExistence type="predicted"/>
<keyword evidence="3" id="KW-1185">Reference proteome</keyword>
<sequence length="268" mass="30090">MVDKFNHVFYESTIFLRISFISSSMTVAIFLIGLFTPSWKYIEFTLDFNGLSANEKINYLDEEVKMEDSNVSNVIYLYDSMQQERNLSSLGVNDLYALLTKKSVNQSLLRSLVDEPPPLYTVQVKVGLWKTEVCTQVQAEEHCLEPFGTQGYSWIRRSRGFCILALGMSLLTVILILMCLFLSIAADMLLTHVMTLLTSVISVSSIVVGVLIFTTNHMKLDEITMVSNNFGKLQVPVSKISWACWLSASAAPTAAMTVLFLGLNIVFF</sequence>
<feature type="transmembrane region" description="Helical" evidence="1">
    <location>
        <begin position="242"/>
        <end position="267"/>
    </location>
</feature>
<dbReference type="Proteomes" id="UP000005408">
    <property type="component" value="Unassembled WGS sequence"/>
</dbReference>
<protein>
    <submittedName>
        <fullName evidence="2">Uncharacterized protein</fullName>
    </submittedName>
</protein>